<dbReference type="CDD" id="cd00090">
    <property type="entry name" value="HTH_ARSR"/>
    <property type="match status" value="1"/>
</dbReference>
<accession>A0A2W2G3M3</accession>
<dbReference type="InterPro" id="IPR026881">
    <property type="entry name" value="WYL_dom"/>
</dbReference>
<dbReference type="PROSITE" id="PS00894">
    <property type="entry name" value="HTH_DEOR_1"/>
    <property type="match status" value="1"/>
</dbReference>
<dbReference type="InterPro" id="IPR036390">
    <property type="entry name" value="WH_DNA-bd_sf"/>
</dbReference>
<dbReference type="Pfam" id="PF13280">
    <property type="entry name" value="WYL"/>
    <property type="match status" value="1"/>
</dbReference>
<evidence type="ECO:0000313" key="5">
    <source>
        <dbReference type="EMBL" id="PZG32020.1"/>
    </source>
</evidence>
<gene>
    <name evidence="5" type="ORF">C1I98_29755</name>
</gene>
<evidence type="ECO:0000256" key="1">
    <source>
        <dbReference type="ARBA" id="ARBA00023015"/>
    </source>
</evidence>
<organism evidence="5 6">
    <name type="scientific">Spongiactinospora gelatinilytica</name>
    <dbReference type="NCBI Taxonomy" id="2666298"/>
    <lineage>
        <taxon>Bacteria</taxon>
        <taxon>Bacillati</taxon>
        <taxon>Actinomycetota</taxon>
        <taxon>Actinomycetes</taxon>
        <taxon>Streptosporangiales</taxon>
        <taxon>Streptosporangiaceae</taxon>
        <taxon>Spongiactinospora</taxon>
    </lineage>
</organism>
<dbReference type="Pfam" id="PF08279">
    <property type="entry name" value="HTH_11"/>
    <property type="match status" value="1"/>
</dbReference>
<dbReference type="GO" id="GO:0003677">
    <property type="term" value="F:DNA binding"/>
    <property type="evidence" value="ECO:0007669"/>
    <property type="project" value="UniProtKB-KW"/>
</dbReference>
<protein>
    <submittedName>
        <fullName evidence="5">Transcriptional regulator</fullName>
    </submittedName>
</protein>
<dbReference type="Proteomes" id="UP000248544">
    <property type="component" value="Unassembled WGS sequence"/>
</dbReference>
<evidence type="ECO:0000256" key="2">
    <source>
        <dbReference type="ARBA" id="ARBA00023125"/>
    </source>
</evidence>
<dbReference type="InterPro" id="IPR001034">
    <property type="entry name" value="DeoR_HTH"/>
</dbReference>
<comment type="caution">
    <text evidence="5">The sequence shown here is derived from an EMBL/GenBank/DDBJ whole genome shotgun (WGS) entry which is preliminary data.</text>
</comment>
<dbReference type="SUPFAM" id="SSF46785">
    <property type="entry name" value="Winged helix' DNA-binding domain"/>
    <property type="match status" value="1"/>
</dbReference>
<dbReference type="InterPro" id="IPR028349">
    <property type="entry name" value="PafC-like"/>
</dbReference>
<dbReference type="PANTHER" id="PTHR34580">
    <property type="match status" value="1"/>
</dbReference>
<dbReference type="InterPro" id="IPR013196">
    <property type="entry name" value="HTH_11"/>
</dbReference>
<keyword evidence="3" id="KW-0804">Transcription</keyword>
<dbReference type="InterPro" id="IPR018356">
    <property type="entry name" value="Tscrpt_reg_HTH_DeoR_CS"/>
</dbReference>
<reference evidence="5 6" key="1">
    <citation type="submission" date="2018-01" db="EMBL/GenBank/DDBJ databases">
        <title>Draft genome sequence of Sphaerisporangium sp. 7K107.</title>
        <authorList>
            <person name="Sahin N."/>
            <person name="Saygin H."/>
            <person name="Ay H."/>
        </authorList>
    </citation>
    <scope>NUCLEOTIDE SEQUENCE [LARGE SCALE GENOMIC DNA]</scope>
    <source>
        <strain evidence="5 6">7K107</strain>
    </source>
</reference>
<dbReference type="InterPro" id="IPR011991">
    <property type="entry name" value="ArsR-like_HTH"/>
</dbReference>
<evidence type="ECO:0000313" key="6">
    <source>
        <dbReference type="Proteomes" id="UP000248544"/>
    </source>
</evidence>
<keyword evidence="1" id="KW-0805">Transcription regulation</keyword>
<keyword evidence="2" id="KW-0238">DNA-binding</keyword>
<dbReference type="InterPro" id="IPR051534">
    <property type="entry name" value="CBASS_pafABC_assoc_protein"/>
</dbReference>
<keyword evidence="6" id="KW-1185">Reference proteome</keyword>
<dbReference type="RefSeq" id="WP_111170720.1">
    <property type="nucleotide sequence ID" value="NZ_POUA01000317.1"/>
</dbReference>
<feature type="domain" description="HTH deoR-type" evidence="4">
    <location>
        <begin position="4"/>
        <end position="69"/>
    </location>
</feature>
<sequence>MADVTQRILALLATLQSGRPFSGDELVARLGVSPRTLRRDVERLREYGYPVETRPGPGGYYRLTAGAALPPLVLDDDEAIATLVGLAAFAATGSAAEGSVDEAATRAYGKVDQFLPKRLRHRAARLRASLETGAAPAPSVSTAVLATLADAIQRRHVVTFDYAGKGGSVTSRRVEPYRHVHHSLRWYLLAWDEGRDDWRIFRIDRVSGLAVTTSAFRPRPLPAETALDYLRQGLNKERERVVLTVEAPLAAVADAFKYQDTELSAVTDRRTRVVLWLDTWQWPLVNLAFLDADFVVHEPAAFRAAFRDFGARLRAAGERGSAGERGPAG</sequence>
<name>A0A2W2G3M3_9ACTN</name>
<dbReference type="EMBL" id="POUA01000317">
    <property type="protein sequence ID" value="PZG32020.1"/>
    <property type="molecule type" value="Genomic_DNA"/>
</dbReference>
<proteinExistence type="predicted"/>
<evidence type="ECO:0000256" key="3">
    <source>
        <dbReference type="ARBA" id="ARBA00023163"/>
    </source>
</evidence>
<dbReference type="PROSITE" id="PS51000">
    <property type="entry name" value="HTH_DEOR_2"/>
    <property type="match status" value="1"/>
</dbReference>
<dbReference type="GO" id="GO:0003700">
    <property type="term" value="F:DNA-binding transcription factor activity"/>
    <property type="evidence" value="ECO:0007669"/>
    <property type="project" value="InterPro"/>
</dbReference>
<dbReference type="PIRSF" id="PIRSF016838">
    <property type="entry name" value="PafC"/>
    <property type="match status" value="1"/>
</dbReference>
<evidence type="ECO:0000259" key="4">
    <source>
        <dbReference type="PROSITE" id="PS51000"/>
    </source>
</evidence>
<dbReference type="AlphaFoldDB" id="A0A2W2G3M3"/>
<dbReference type="InterPro" id="IPR036388">
    <property type="entry name" value="WH-like_DNA-bd_sf"/>
</dbReference>
<dbReference type="PANTHER" id="PTHR34580:SF3">
    <property type="entry name" value="PROTEIN PAFB"/>
    <property type="match status" value="1"/>
</dbReference>
<dbReference type="PROSITE" id="PS52050">
    <property type="entry name" value="WYL"/>
    <property type="match status" value="1"/>
</dbReference>
<dbReference type="Gene3D" id="1.10.10.10">
    <property type="entry name" value="Winged helix-like DNA-binding domain superfamily/Winged helix DNA-binding domain"/>
    <property type="match status" value="1"/>
</dbReference>